<evidence type="ECO:0000313" key="1">
    <source>
        <dbReference type="EMBL" id="MFC4872505.1"/>
    </source>
</evidence>
<gene>
    <name evidence="1" type="ORF">ACFPFU_12470</name>
</gene>
<organism evidence="1 2">
    <name type="scientific">Negadavirga shengliensis</name>
    <dbReference type="NCBI Taxonomy" id="1389218"/>
    <lineage>
        <taxon>Bacteria</taxon>
        <taxon>Pseudomonadati</taxon>
        <taxon>Bacteroidota</taxon>
        <taxon>Cytophagia</taxon>
        <taxon>Cytophagales</taxon>
        <taxon>Cyclobacteriaceae</taxon>
        <taxon>Negadavirga</taxon>
    </lineage>
</organism>
<dbReference type="RefSeq" id="WP_377064949.1">
    <property type="nucleotide sequence ID" value="NZ_JBHSJJ010000006.1"/>
</dbReference>
<dbReference type="PROSITE" id="PS51257">
    <property type="entry name" value="PROKAR_LIPOPROTEIN"/>
    <property type="match status" value="1"/>
</dbReference>
<protein>
    <submittedName>
        <fullName evidence="1">Uncharacterized protein</fullName>
    </submittedName>
</protein>
<comment type="caution">
    <text evidence="1">The sequence shown here is derived from an EMBL/GenBank/DDBJ whole genome shotgun (WGS) entry which is preliminary data.</text>
</comment>
<reference evidence="2" key="1">
    <citation type="journal article" date="2019" name="Int. J. Syst. Evol. Microbiol.">
        <title>The Global Catalogue of Microorganisms (GCM) 10K type strain sequencing project: providing services to taxonomists for standard genome sequencing and annotation.</title>
        <authorList>
            <consortium name="The Broad Institute Genomics Platform"/>
            <consortium name="The Broad Institute Genome Sequencing Center for Infectious Disease"/>
            <person name="Wu L."/>
            <person name="Ma J."/>
        </authorList>
    </citation>
    <scope>NUCLEOTIDE SEQUENCE [LARGE SCALE GENOMIC DNA]</scope>
    <source>
        <strain evidence="2">CGMCC 4.7466</strain>
    </source>
</reference>
<dbReference type="EMBL" id="JBHSJJ010000006">
    <property type="protein sequence ID" value="MFC4872505.1"/>
    <property type="molecule type" value="Genomic_DNA"/>
</dbReference>
<dbReference type="Proteomes" id="UP001595818">
    <property type="component" value="Unassembled WGS sequence"/>
</dbReference>
<sequence>MRKPNLLLLRNMWVVLLSAVLLFGCSQIDTFDAPDRSGGQERIPVMFKASNLNERQLFDVCGNAFNTPLLAGKDIPVGEVSAYNDSDNLYITVSIEGDYLQDWFIRKLHMYIGQVSVDFSQKVGKKNEIVNPAPGKFPFSTEVPADNPTGIQEFTWTLPLGEDMIDFGEFDIAVHADVVKVDNVEYDEHDDAVSAEVVQSEGAWAAGEAFSQKGNWAMYFSFAVTECGEDCNPEWRREVTVSQNGRFSPEEEDDLEVTYQINGANGGRVGEALVRRTGSAGNPNFTVEFTPDSEYDFEALEVCVYDLDGNGEVCSTEATFSEGVYVIGINNAPRTATAINAGGNVTASSSIVKLYVKSDACN</sequence>
<evidence type="ECO:0000313" key="2">
    <source>
        <dbReference type="Proteomes" id="UP001595818"/>
    </source>
</evidence>
<proteinExistence type="predicted"/>
<name>A0ABV9T1A5_9BACT</name>
<keyword evidence="2" id="KW-1185">Reference proteome</keyword>
<accession>A0ABV9T1A5</accession>